<dbReference type="RefSeq" id="XP_029225875.1">
    <property type="nucleotide sequence ID" value="XM_029373996.1"/>
</dbReference>
<evidence type="ECO:0000313" key="5">
    <source>
        <dbReference type="Proteomes" id="UP000284403"/>
    </source>
</evidence>
<dbReference type="GO" id="GO:0005085">
    <property type="term" value="F:guanyl-nucleotide exchange factor activity"/>
    <property type="evidence" value="ECO:0007669"/>
    <property type="project" value="InterPro"/>
</dbReference>
<dbReference type="Gene3D" id="3.40.50.11500">
    <property type="match status" value="1"/>
</dbReference>
<protein>
    <submittedName>
        <fullName evidence="4">Protein DENND6A-like isoform X1</fullName>
    </submittedName>
</protein>
<organism evidence="4 5">
    <name type="scientific">Trypanosoma conorhini</name>
    <dbReference type="NCBI Taxonomy" id="83891"/>
    <lineage>
        <taxon>Eukaryota</taxon>
        <taxon>Discoba</taxon>
        <taxon>Euglenozoa</taxon>
        <taxon>Kinetoplastea</taxon>
        <taxon>Metakinetoplastina</taxon>
        <taxon>Trypanosomatida</taxon>
        <taxon>Trypanosomatidae</taxon>
        <taxon>Trypanosoma</taxon>
    </lineage>
</organism>
<gene>
    <name evidence="4" type="ORF">Tco025E_07129</name>
</gene>
<sequence length="758" mass="85960">MKHRPQDGCSAATGVSPIPPTRYSPSPLTPKWVEAIGVVSFDLELGQTLTHLFPPLPLSIPQETDLAFLCFPDTNHTEYGHSLHHFIFPMKKKDYDITRITVARMPHSTKLRSVVFKGSSASSASHGDVCDEECFCSAIYLQRKDASNERGTQQRALVLISVYAFPKIFETILMAVYSLVLESYDVSGKLEALYYDIDSWPVPLPTRLYTGLHLLGKSLQSFRTPYYTSDRLGSHWREDGLGRETKCFLARRHLLEALESPRPDLAVRQKRLERSLHGPSAIEGMGDYIEKQLGLPLDVAAWRHSDVLAAIEAIRMRKYEKVDLIPPTEEVSEGSFEKVVNDDVRSILYRFPQGCCVAPEVAVIQNKELRQCRRLAKRLLSEHSDSAVDVDESDAATMFSEFDVQSILLPHLNRLWKLWELLLTGESLCVLGSNLRRTSAACFCLVSLLAPLPLSIVLRPYVTINSSEVDHILPHSGFHRPVLLGATNPFFLRHWMNSPHVLCLGAVDSDALQTHKTLPLSSLKSRKCQFDVKTHMFSSKHFLIRTEKHVWDVCAAKTSSVGILASSTTELASSNAEVNVDHDNSVRQTFYKLTKEFLLPLEWAVGIEFEKSRSLLGFYDDDDVPSSVEIFKALERCNEKKLPLHMFKGRRDMFKVYQRFMNTSTYNCWLRQRLFTLRRALLLRSSSLEAVLLLEPDPCRRCLTLMSLQYMLDVELKKPLLDVVLLKKLLYLTKNMEALRTLLSTADINEEGVTNVSL</sequence>
<reference evidence="4 5" key="1">
    <citation type="journal article" date="2018" name="BMC Genomics">
        <title>Genomic comparison of Trypanosoma conorhini and Trypanosoma rangeli to Trypanosoma cruzi strains of high and low virulence.</title>
        <authorList>
            <person name="Bradwell K.R."/>
            <person name="Koparde V.N."/>
            <person name="Matveyev A.V."/>
            <person name="Serrano M.G."/>
            <person name="Alves J.M."/>
            <person name="Parikh H."/>
            <person name="Huang B."/>
            <person name="Lee V."/>
            <person name="Espinosa-Alvarez O."/>
            <person name="Ortiz P.A."/>
            <person name="Costa-Martins A.G."/>
            <person name="Teixeira M.M."/>
            <person name="Buck G.A."/>
        </authorList>
    </citation>
    <scope>NUCLEOTIDE SEQUENCE [LARGE SCALE GENOMIC DNA]</scope>
    <source>
        <strain evidence="4 5">025E</strain>
    </source>
</reference>
<dbReference type="InterPro" id="IPR043153">
    <property type="entry name" value="DENN_C"/>
</dbReference>
<keyword evidence="5" id="KW-1185">Reference proteome</keyword>
<dbReference type="InterPro" id="IPR037516">
    <property type="entry name" value="Tripartite_DENN"/>
</dbReference>
<feature type="domain" description="UDENN" evidence="3">
    <location>
        <begin position="34"/>
        <end position="680"/>
    </location>
</feature>
<accession>A0A3R7MN68</accession>
<dbReference type="AlphaFoldDB" id="A0A3R7MN68"/>
<dbReference type="OrthoDB" id="10265409at2759"/>
<comment type="similarity">
    <text evidence="1">Belongs to the DENND6 family.</text>
</comment>
<dbReference type="PANTHER" id="PTHR13677:SF0">
    <property type="entry name" value="LD41638P"/>
    <property type="match status" value="1"/>
</dbReference>
<dbReference type="PANTHER" id="PTHR13677">
    <property type="entry name" value="LD41638P"/>
    <property type="match status" value="1"/>
</dbReference>
<name>A0A3R7MN68_9TRYP</name>
<dbReference type="GO" id="GO:0055037">
    <property type="term" value="C:recycling endosome"/>
    <property type="evidence" value="ECO:0007669"/>
    <property type="project" value="TreeGrafter"/>
</dbReference>
<dbReference type="PROSITE" id="PS50211">
    <property type="entry name" value="DENN"/>
    <property type="match status" value="1"/>
</dbReference>
<evidence type="ECO:0000259" key="3">
    <source>
        <dbReference type="PROSITE" id="PS50211"/>
    </source>
</evidence>
<feature type="region of interest" description="Disordered" evidence="2">
    <location>
        <begin position="1"/>
        <end position="22"/>
    </location>
</feature>
<evidence type="ECO:0000256" key="1">
    <source>
        <dbReference type="ARBA" id="ARBA00007159"/>
    </source>
</evidence>
<dbReference type="GeneID" id="40320740"/>
<comment type="caution">
    <text evidence="4">The sequence shown here is derived from an EMBL/GenBank/DDBJ whole genome shotgun (WGS) entry which is preliminary data.</text>
</comment>
<dbReference type="InterPro" id="IPR024224">
    <property type="entry name" value="DENND6"/>
</dbReference>
<dbReference type="EMBL" id="MKKU01000532">
    <property type="protein sequence ID" value="RNF08600.1"/>
    <property type="molecule type" value="Genomic_DNA"/>
</dbReference>
<evidence type="ECO:0000313" key="4">
    <source>
        <dbReference type="EMBL" id="RNF08600.1"/>
    </source>
</evidence>
<evidence type="ECO:0000256" key="2">
    <source>
        <dbReference type="SAM" id="MobiDB-lite"/>
    </source>
</evidence>
<dbReference type="Proteomes" id="UP000284403">
    <property type="component" value="Unassembled WGS sequence"/>
</dbReference>
<proteinExistence type="inferred from homology"/>